<keyword evidence="3" id="KW-1185">Reference proteome</keyword>
<name>A0A3M3WGI2_PSEMA</name>
<dbReference type="AlphaFoldDB" id="A0A3M3WGI2"/>
<evidence type="ECO:0000259" key="1">
    <source>
        <dbReference type="Pfam" id="PF14347"/>
    </source>
</evidence>
<evidence type="ECO:0000313" key="3">
    <source>
        <dbReference type="Proteomes" id="UP000276587"/>
    </source>
</evidence>
<dbReference type="Proteomes" id="UP000276587">
    <property type="component" value="Unassembled WGS sequence"/>
</dbReference>
<accession>A0A3M3WGI2</accession>
<comment type="caution">
    <text evidence="2">The sequence shown here is derived from an EMBL/GenBank/DDBJ whole genome shotgun (WGS) entry which is preliminary data.</text>
</comment>
<proteinExistence type="predicted"/>
<reference evidence="2 3" key="1">
    <citation type="submission" date="2018-08" db="EMBL/GenBank/DDBJ databases">
        <title>Recombination of ecologically and evolutionarily significant loci maintains genetic cohesion in the Pseudomonas syringae species complex.</title>
        <authorList>
            <person name="Dillon M."/>
            <person name="Thakur S."/>
            <person name="Almeida R.N.D."/>
            <person name="Weir B.S."/>
            <person name="Guttman D.S."/>
        </authorList>
    </citation>
    <scope>NUCLEOTIDE SEQUENCE [LARGE SCALE GENOMIC DNA]</scope>
    <source>
        <strain evidence="2 3">ICMP 3555</strain>
    </source>
</reference>
<dbReference type="Pfam" id="PF14347">
    <property type="entry name" value="DUF4399"/>
    <property type="match status" value="1"/>
</dbReference>
<dbReference type="EMBL" id="RBQF01000018">
    <property type="protein sequence ID" value="RMP15019.1"/>
    <property type="molecule type" value="Genomic_DNA"/>
</dbReference>
<evidence type="ECO:0000313" key="2">
    <source>
        <dbReference type="EMBL" id="RMP15019.1"/>
    </source>
</evidence>
<dbReference type="InterPro" id="IPR025512">
    <property type="entry name" value="DUF4399"/>
</dbReference>
<gene>
    <name evidence="2" type="ORF">ALQ29_02116</name>
</gene>
<feature type="domain" description="DUF4399" evidence="1">
    <location>
        <begin position="82"/>
        <end position="173"/>
    </location>
</feature>
<organism evidence="2 3">
    <name type="scientific">Pseudomonas marginalis pv. marginalis</name>
    <dbReference type="NCBI Taxonomy" id="97473"/>
    <lineage>
        <taxon>Bacteria</taxon>
        <taxon>Pseudomonadati</taxon>
        <taxon>Pseudomonadota</taxon>
        <taxon>Gammaproteobacteria</taxon>
        <taxon>Pseudomonadales</taxon>
        <taxon>Pseudomonadaceae</taxon>
        <taxon>Pseudomonas</taxon>
    </lineage>
</organism>
<protein>
    <recommendedName>
        <fullName evidence="1">DUF4399 domain-containing protein</fullName>
    </recommendedName>
</protein>
<sequence>MVLSALDRNLSRSCHNPTDFIEKLEKRMKALLSRATIASLLLGASMLATAADGIPRSAPPEGAKVFIVSPKDGATVDKTFTVKFGMEGLKLAPATSQDPDTGHHHLLIDQKELPDASVPIPATDTVIHYGKAQTETELTLTPGKHTLQLVAGDKLHMQFNPTVASKVITVNVK</sequence>